<dbReference type="PANTHER" id="PTHR43611:SF3">
    <property type="entry name" value="FLAVIN MONONUCLEOTIDE HYDROLASE 1, CHLOROPLATIC"/>
    <property type="match status" value="1"/>
</dbReference>
<dbReference type="InterPro" id="IPR036412">
    <property type="entry name" value="HAD-like_sf"/>
</dbReference>
<proteinExistence type="predicted"/>
<gene>
    <name evidence="1" type="ORF">UM93_09395</name>
</gene>
<dbReference type="InterPro" id="IPR023214">
    <property type="entry name" value="HAD_sf"/>
</dbReference>
<sequence length="217" mass="23902">MPGTDRRVFVFDLDGVVRNFDSLEIDAQIEQELGLPSGTLWHLTMESAELKQAVTGGLTRLEWEDLIEAELCVRTRTGADVARSFQRWRDNVGKLDSATVDIIESLRAKGLPVFLFTNGTDRVPAELAALGVAELFHGVLNSFNYGVRKPQAGAYQCAHREIEATLDRRVAPGSVFFTDDKEANVLAARDFGWQAEVFSGFGVVGGSCQGDKNHQQQ</sequence>
<evidence type="ECO:0000313" key="2">
    <source>
        <dbReference type="Proteomes" id="UP000061839"/>
    </source>
</evidence>
<dbReference type="SUPFAM" id="SSF56784">
    <property type="entry name" value="HAD-like"/>
    <property type="match status" value="1"/>
</dbReference>
<dbReference type="EMBL" id="CP011005">
    <property type="protein sequence ID" value="AJT41672.1"/>
    <property type="molecule type" value="Genomic_DNA"/>
</dbReference>
<dbReference type="KEGG" id="ari:UM93_09395"/>
<dbReference type="HOGENOM" id="CLU_045011_9_4_11"/>
<dbReference type="Gene3D" id="3.40.50.1000">
    <property type="entry name" value="HAD superfamily/HAD-like"/>
    <property type="match status" value="1"/>
</dbReference>
<dbReference type="RefSeq" id="WP_045075190.1">
    <property type="nucleotide sequence ID" value="NZ_CP011005.1"/>
</dbReference>
<reference evidence="1 2" key="1">
    <citation type="journal article" date="2015" name="Genome Announc.">
        <title>Complete Genome Sequencing of Protease-Producing Novel Arthrobacter sp. Strain IHBB 11108 Using PacBio Single-Molecule Real-Time Sequencing Technology.</title>
        <authorList>
            <person name="Kiran S."/>
            <person name="Swarnkar M.K."/>
            <person name="Pal M."/>
            <person name="Thakur R."/>
            <person name="Tewari R."/>
            <person name="Singh A.K."/>
            <person name="Gulati A."/>
        </authorList>
    </citation>
    <scope>NUCLEOTIDE SEQUENCE [LARGE SCALE GENOMIC DNA]</scope>
    <source>
        <strain evidence="1 2">IHBB 11108</strain>
    </source>
</reference>
<dbReference type="PRINTS" id="PR00413">
    <property type="entry name" value="HADHALOGNASE"/>
</dbReference>
<accession>A0A0D4BZ05</accession>
<dbReference type="InterPro" id="IPR006439">
    <property type="entry name" value="HAD-SF_hydro_IA"/>
</dbReference>
<dbReference type="PATRIC" id="fig|1618207.4.peg.1902"/>
<dbReference type="PANTHER" id="PTHR43611">
    <property type="entry name" value="ALPHA-D-GLUCOSE 1-PHOSPHATE PHOSPHATASE"/>
    <property type="match status" value="1"/>
</dbReference>
<protein>
    <recommendedName>
        <fullName evidence="3">Haloacid dehalogenase</fullName>
    </recommendedName>
</protein>
<dbReference type="Proteomes" id="UP000061839">
    <property type="component" value="Chromosome"/>
</dbReference>
<keyword evidence="2" id="KW-1185">Reference proteome</keyword>
<dbReference type="SFLD" id="SFLDG01129">
    <property type="entry name" value="C1.5:_HAD__Beta-PGM__Phosphata"/>
    <property type="match status" value="1"/>
</dbReference>
<evidence type="ECO:0000313" key="1">
    <source>
        <dbReference type="EMBL" id="AJT41672.1"/>
    </source>
</evidence>
<dbReference type="Pfam" id="PF00702">
    <property type="entry name" value="Hydrolase"/>
    <property type="match status" value="1"/>
</dbReference>
<name>A0A0D4BZ05_9MICC</name>
<dbReference type="AlphaFoldDB" id="A0A0D4BZ05"/>
<evidence type="ECO:0008006" key="3">
    <source>
        <dbReference type="Google" id="ProtNLM"/>
    </source>
</evidence>
<organism evidence="1 2">
    <name type="scientific">Psychromicrobium lacuslunae</name>
    <dbReference type="NCBI Taxonomy" id="1618207"/>
    <lineage>
        <taxon>Bacteria</taxon>
        <taxon>Bacillati</taxon>
        <taxon>Actinomycetota</taxon>
        <taxon>Actinomycetes</taxon>
        <taxon>Micrococcales</taxon>
        <taxon>Micrococcaceae</taxon>
        <taxon>Psychromicrobium</taxon>
    </lineage>
</organism>
<dbReference type="SFLD" id="SFLDS00003">
    <property type="entry name" value="Haloacid_Dehalogenase"/>
    <property type="match status" value="1"/>
</dbReference>